<accession>A0A4Z2DZN5</accession>
<comment type="caution">
    <text evidence="2">The sequence shown here is derived from an EMBL/GenBank/DDBJ whole genome shotgun (WGS) entry which is preliminary data.</text>
</comment>
<organism evidence="2 3">
    <name type="scientific">Liparis tanakae</name>
    <name type="common">Tanaka's snailfish</name>
    <dbReference type="NCBI Taxonomy" id="230148"/>
    <lineage>
        <taxon>Eukaryota</taxon>
        <taxon>Metazoa</taxon>
        <taxon>Chordata</taxon>
        <taxon>Craniata</taxon>
        <taxon>Vertebrata</taxon>
        <taxon>Euteleostomi</taxon>
        <taxon>Actinopterygii</taxon>
        <taxon>Neopterygii</taxon>
        <taxon>Teleostei</taxon>
        <taxon>Neoteleostei</taxon>
        <taxon>Acanthomorphata</taxon>
        <taxon>Eupercaria</taxon>
        <taxon>Perciformes</taxon>
        <taxon>Cottioidei</taxon>
        <taxon>Cottales</taxon>
        <taxon>Liparidae</taxon>
        <taxon>Liparis</taxon>
    </lineage>
</organism>
<sequence length="85" mass="9301">MNDPDITLATTTPRPSATATTDHRIASQSRRLARRPPGRQTVLFLLPRQAMAAFVTTATSRQDSAPRLFTHTTTASPAGERTRII</sequence>
<reference evidence="2 3" key="1">
    <citation type="submission" date="2019-03" db="EMBL/GenBank/DDBJ databases">
        <title>First draft genome of Liparis tanakae, snailfish: a comprehensive survey of snailfish specific genes.</title>
        <authorList>
            <person name="Kim W."/>
            <person name="Song I."/>
            <person name="Jeong J.-H."/>
            <person name="Kim D."/>
            <person name="Kim S."/>
            <person name="Ryu S."/>
            <person name="Song J.Y."/>
            <person name="Lee S.K."/>
        </authorList>
    </citation>
    <scope>NUCLEOTIDE SEQUENCE [LARGE SCALE GENOMIC DNA]</scope>
    <source>
        <tissue evidence="2">Muscle</tissue>
    </source>
</reference>
<evidence type="ECO:0000313" key="2">
    <source>
        <dbReference type="EMBL" id="TNN21907.1"/>
    </source>
</evidence>
<name>A0A4Z2DZN5_9TELE</name>
<proteinExistence type="predicted"/>
<feature type="compositionally biased region" description="Low complexity" evidence="1">
    <location>
        <begin position="7"/>
        <end position="20"/>
    </location>
</feature>
<evidence type="ECO:0000313" key="3">
    <source>
        <dbReference type="Proteomes" id="UP000314294"/>
    </source>
</evidence>
<dbReference type="AlphaFoldDB" id="A0A4Z2DZN5"/>
<evidence type="ECO:0000256" key="1">
    <source>
        <dbReference type="SAM" id="MobiDB-lite"/>
    </source>
</evidence>
<feature type="region of interest" description="Disordered" evidence="1">
    <location>
        <begin position="1"/>
        <end position="38"/>
    </location>
</feature>
<feature type="region of interest" description="Disordered" evidence="1">
    <location>
        <begin position="59"/>
        <end position="85"/>
    </location>
</feature>
<dbReference type="EMBL" id="SRLO01025249">
    <property type="protein sequence ID" value="TNN21907.1"/>
    <property type="molecule type" value="Genomic_DNA"/>
</dbReference>
<dbReference type="Proteomes" id="UP000314294">
    <property type="component" value="Unassembled WGS sequence"/>
</dbReference>
<gene>
    <name evidence="2" type="ORF">EYF80_067982</name>
</gene>
<keyword evidence="3" id="KW-1185">Reference proteome</keyword>
<protein>
    <submittedName>
        <fullName evidence="2">Uncharacterized protein</fullName>
    </submittedName>
</protein>